<organism evidence="2 3">
    <name type="scientific">Stylosanthes scabra</name>
    <dbReference type="NCBI Taxonomy" id="79078"/>
    <lineage>
        <taxon>Eukaryota</taxon>
        <taxon>Viridiplantae</taxon>
        <taxon>Streptophyta</taxon>
        <taxon>Embryophyta</taxon>
        <taxon>Tracheophyta</taxon>
        <taxon>Spermatophyta</taxon>
        <taxon>Magnoliopsida</taxon>
        <taxon>eudicotyledons</taxon>
        <taxon>Gunneridae</taxon>
        <taxon>Pentapetalae</taxon>
        <taxon>rosids</taxon>
        <taxon>fabids</taxon>
        <taxon>Fabales</taxon>
        <taxon>Fabaceae</taxon>
        <taxon>Papilionoideae</taxon>
        <taxon>50 kb inversion clade</taxon>
        <taxon>dalbergioids sensu lato</taxon>
        <taxon>Dalbergieae</taxon>
        <taxon>Pterocarpus clade</taxon>
        <taxon>Stylosanthes</taxon>
    </lineage>
</organism>
<name>A0ABU6ZDQ6_9FABA</name>
<dbReference type="Proteomes" id="UP001341840">
    <property type="component" value="Unassembled WGS sequence"/>
</dbReference>
<evidence type="ECO:0000313" key="2">
    <source>
        <dbReference type="EMBL" id="MED6220089.1"/>
    </source>
</evidence>
<gene>
    <name evidence="2" type="ORF">PIB30_041556</name>
</gene>
<evidence type="ECO:0000313" key="3">
    <source>
        <dbReference type="Proteomes" id="UP001341840"/>
    </source>
</evidence>
<proteinExistence type="predicted"/>
<comment type="caution">
    <text evidence="2">The sequence shown here is derived from an EMBL/GenBank/DDBJ whole genome shotgun (WGS) entry which is preliminary data.</text>
</comment>
<evidence type="ECO:0000256" key="1">
    <source>
        <dbReference type="SAM" id="MobiDB-lite"/>
    </source>
</evidence>
<accession>A0ABU6ZDQ6</accession>
<feature type="region of interest" description="Disordered" evidence="1">
    <location>
        <begin position="1"/>
        <end position="42"/>
    </location>
</feature>
<sequence>MGFQHGRRRDAASSRTSSTGAKCGAFRRQGNRQQRSGKGKGAAMVDFSTMGVWEKRLRKLVENGEKSTGNELLKGKNAAFRLTDYRGIFWTKNSPQNRWKTPHKIRRKIPPLIRTVNPPVTSVFLVVFLGKPSTWFFLGKSKADRSSKYSRIQYAYKRSENYEVWTKSQRSIIFLYNTSLKAPTTLRSKSENRSFVCSLRVVSVSVMTFFVCSANSLWYLVSILTLPSRLSTPSLSPLYYGLPKLFDLGKSLSSYMTLKLAMVDSNSSFALTFAFTASDFSISTAAFRACNALKSAIGCAQRHSQ</sequence>
<reference evidence="2 3" key="1">
    <citation type="journal article" date="2023" name="Plants (Basel)">
        <title>Bridging the Gap: Combining Genomics and Transcriptomics Approaches to Understand Stylosanthes scabra, an Orphan Legume from the Brazilian Caatinga.</title>
        <authorList>
            <person name="Ferreira-Neto J.R.C."/>
            <person name="da Silva M.D."/>
            <person name="Binneck E."/>
            <person name="de Melo N.F."/>
            <person name="da Silva R.H."/>
            <person name="de Melo A.L.T.M."/>
            <person name="Pandolfi V."/>
            <person name="Bustamante F.O."/>
            <person name="Brasileiro-Vidal A.C."/>
            <person name="Benko-Iseppon A.M."/>
        </authorList>
    </citation>
    <scope>NUCLEOTIDE SEQUENCE [LARGE SCALE GENOMIC DNA]</scope>
    <source>
        <tissue evidence="2">Leaves</tissue>
    </source>
</reference>
<keyword evidence="3" id="KW-1185">Reference proteome</keyword>
<protein>
    <submittedName>
        <fullName evidence="2">Uncharacterized protein</fullName>
    </submittedName>
</protein>
<dbReference type="EMBL" id="JASCZI010272091">
    <property type="protein sequence ID" value="MED6220089.1"/>
    <property type="molecule type" value="Genomic_DNA"/>
</dbReference>